<feature type="signal peptide" evidence="5">
    <location>
        <begin position="1"/>
        <end position="18"/>
    </location>
</feature>
<evidence type="ECO:0000259" key="6">
    <source>
        <dbReference type="Pfam" id="PF00326"/>
    </source>
</evidence>
<dbReference type="PANTHER" id="PTHR11757">
    <property type="entry name" value="PROTEASE FAMILY S9A OLIGOPEPTIDASE"/>
    <property type="match status" value="1"/>
</dbReference>
<name>A5EX35_DICNV</name>
<dbReference type="Pfam" id="PF02897">
    <property type="entry name" value="Peptidase_S9_N"/>
    <property type="match status" value="1"/>
</dbReference>
<dbReference type="Pfam" id="PF00326">
    <property type="entry name" value="Peptidase_S9"/>
    <property type="match status" value="1"/>
</dbReference>
<evidence type="ECO:0000259" key="7">
    <source>
        <dbReference type="Pfam" id="PF02897"/>
    </source>
</evidence>
<dbReference type="KEGG" id="dno:DNO_1338"/>
<dbReference type="InterPro" id="IPR051543">
    <property type="entry name" value="Serine_Peptidase_S9A"/>
</dbReference>
<keyword evidence="4" id="KW-0720">Serine protease</keyword>
<gene>
    <name evidence="8" type="primary">ptrB</name>
    <name evidence="8" type="ordered locus">DNO_1338</name>
</gene>
<keyword evidence="9" id="KW-1185">Reference proteome</keyword>
<dbReference type="SUPFAM" id="SSF53474">
    <property type="entry name" value="alpha/beta-Hydrolases"/>
    <property type="match status" value="1"/>
</dbReference>
<dbReference type="GO" id="GO:0006508">
    <property type="term" value="P:proteolysis"/>
    <property type="evidence" value="ECO:0007669"/>
    <property type="project" value="UniProtKB-KW"/>
</dbReference>
<dbReference type="InterPro" id="IPR002470">
    <property type="entry name" value="Peptidase_S9A"/>
</dbReference>
<evidence type="ECO:0000256" key="5">
    <source>
        <dbReference type="SAM" id="SignalP"/>
    </source>
</evidence>
<keyword evidence="3 8" id="KW-0378">Hydrolase</keyword>
<evidence type="ECO:0000313" key="9">
    <source>
        <dbReference type="Proteomes" id="UP000000248"/>
    </source>
</evidence>
<comment type="similarity">
    <text evidence="1">Belongs to the peptidase S9A family.</text>
</comment>
<dbReference type="HOGENOM" id="CLU_011290_0_2_6"/>
<keyword evidence="2" id="KW-0645">Protease</keyword>
<dbReference type="EC" id="3.4.21.26" evidence="8"/>
<dbReference type="PANTHER" id="PTHR11757:SF19">
    <property type="entry name" value="PROLYL ENDOPEPTIDASE-LIKE"/>
    <property type="match status" value="1"/>
</dbReference>
<dbReference type="Gene3D" id="2.130.10.120">
    <property type="entry name" value="Prolyl oligopeptidase, N-terminal domain"/>
    <property type="match status" value="1"/>
</dbReference>
<dbReference type="AlphaFoldDB" id="A5EX35"/>
<evidence type="ECO:0000256" key="2">
    <source>
        <dbReference type="ARBA" id="ARBA00022670"/>
    </source>
</evidence>
<proteinExistence type="inferred from homology"/>
<dbReference type="Proteomes" id="UP000000248">
    <property type="component" value="Chromosome"/>
</dbReference>
<dbReference type="RefSeq" id="WP_012031622.1">
    <property type="nucleotide sequence ID" value="NC_009446.1"/>
</dbReference>
<feature type="chain" id="PRO_5002682502" evidence="5">
    <location>
        <begin position="19"/>
        <end position="717"/>
    </location>
</feature>
<evidence type="ECO:0000256" key="1">
    <source>
        <dbReference type="ARBA" id="ARBA00005228"/>
    </source>
</evidence>
<feature type="domain" description="Peptidase S9A N-terminal" evidence="7">
    <location>
        <begin position="23"/>
        <end position="439"/>
    </location>
</feature>
<dbReference type="GO" id="GO:0004252">
    <property type="term" value="F:serine-type endopeptidase activity"/>
    <property type="evidence" value="ECO:0007669"/>
    <property type="project" value="UniProtKB-EC"/>
</dbReference>
<dbReference type="Gene3D" id="3.40.50.1820">
    <property type="entry name" value="alpha/beta hydrolase"/>
    <property type="match status" value="1"/>
</dbReference>
<reference evidence="8 9" key="1">
    <citation type="journal article" date="2007" name="Nat. Biotechnol.">
        <title>Genome sequence and identification of candidate vaccine antigens from the animal pathogen Dichelobacter nodosus.</title>
        <authorList>
            <person name="Myers G.S."/>
            <person name="Parker D."/>
            <person name="Al-Hasani K."/>
            <person name="Kennan R.M."/>
            <person name="Seemann T."/>
            <person name="Ren Q."/>
            <person name="Badger J.H."/>
            <person name="Selengut J.D."/>
            <person name="Deboy R.T."/>
            <person name="Tettelin H."/>
            <person name="Boyce J.D."/>
            <person name="McCarl V.P."/>
            <person name="Han X."/>
            <person name="Nelson W.C."/>
            <person name="Madupu R."/>
            <person name="Mohamoud Y."/>
            <person name="Holley T."/>
            <person name="Fedorova N."/>
            <person name="Khouri H."/>
            <person name="Bottomley S.P."/>
            <person name="Whittington R.J."/>
            <person name="Adler B."/>
            <person name="Songer J.G."/>
            <person name="Rood J.I."/>
            <person name="Paulsen I.T."/>
        </authorList>
    </citation>
    <scope>NUCLEOTIDE SEQUENCE [LARGE SCALE GENOMIC DNA]</scope>
    <source>
        <strain evidence="8 9">VCS1703A</strain>
    </source>
</reference>
<dbReference type="EMBL" id="CP000513">
    <property type="protein sequence ID" value="ABQ13688.1"/>
    <property type="molecule type" value="Genomic_DNA"/>
</dbReference>
<dbReference type="PRINTS" id="PR00862">
    <property type="entry name" value="PROLIGOPTASE"/>
</dbReference>
<evidence type="ECO:0000313" key="8">
    <source>
        <dbReference type="EMBL" id="ABQ13688.1"/>
    </source>
</evidence>
<sequence>MKKFLSLLIAMTMTTIHALPTPPDIAKRPHTVESPFGSRQDEYYWLRDDTRQNPEILSYLNAENAYADAVLAPTKALQDKIYQEMVGRIKQDDSSVPSREHGWWYYSRYQEGKEYPIFARRPDKPEHNARTIEELNQKNDFSDEEILLNVNELAQNHDYYMAFYSDISKESHLMVWADDTNGRRQYTLHFKDLKTGAALPDTISGTSGEAIFVGDGRSVLYIEKDPETLLGKRVKLHHLGSTEPDRVIYEEKDDSFYMGLGVSRDEEYAFIYLASTLSNEQYYAPIKYPEKFTLFAKRAADVEYNADHFAGKWIITTNADGAKNFKIMTAADGKTERNDWQNWVEHNDQVLIEGVELFNDFTAIEERSEGLTRIRLLKTDDQNPQNHYIKTDESAYTMSLASNTEADSPWLRYFYTSMTTPTIVYEYNIHTGERRALKQEFVRGYDQNNYQTERVWVPARDGVQIPVSLVYKKGLKRDGSAPLLQYAYGSYGASMDPSFSSSIISLLDRGVVYALAHIRGGSEMGRSWYEDGKLLKKLNTFNDFVDVTHYLTAHHYADKNRVAAMGGSAGGLLMGAVANHAAADYRVIIAEVPFVDVVTTMLDETIPLTTNEFDEWGNPAASEESYRMMLSYSPYDNITEQAYPAMFIGTGLWDSQVQYWEPAKYTARLRDKNTSNYPIILRTNMEAGHGGKSGRFGSIRELAEIYAFMLDQLGIKE</sequence>
<dbReference type="InterPro" id="IPR029058">
    <property type="entry name" value="AB_hydrolase_fold"/>
</dbReference>
<dbReference type="MEROPS" id="S09.010"/>
<dbReference type="OrthoDB" id="9801421at2"/>
<dbReference type="InterPro" id="IPR001375">
    <property type="entry name" value="Peptidase_S9_cat"/>
</dbReference>
<protein>
    <submittedName>
        <fullName evidence="8">Prolyl oligopeptidase</fullName>
        <ecNumber evidence="8">3.4.21.26</ecNumber>
    </submittedName>
</protein>
<feature type="domain" description="Peptidase S9 prolyl oligopeptidase catalytic" evidence="6">
    <location>
        <begin position="497"/>
        <end position="714"/>
    </location>
</feature>
<dbReference type="InterPro" id="IPR023302">
    <property type="entry name" value="Pept_S9A_N"/>
</dbReference>
<dbReference type="SUPFAM" id="SSF50993">
    <property type="entry name" value="Peptidase/esterase 'gauge' domain"/>
    <property type="match status" value="1"/>
</dbReference>
<dbReference type="FunFam" id="3.40.50.1820:FF:000005">
    <property type="entry name" value="Prolyl endopeptidase"/>
    <property type="match status" value="1"/>
</dbReference>
<accession>A5EX35</accession>
<dbReference type="eggNOG" id="COG1770">
    <property type="taxonomic scope" value="Bacteria"/>
</dbReference>
<evidence type="ECO:0000256" key="3">
    <source>
        <dbReference type="ARBA" id="ARBA00022801"/>
    </source>
</evidence>
<dbReference type="STRING" id="246195.DNO_1338"/>
<organism evidence="8 9">
    <name type="scientific">Dichelobacter nodosus (strain VCS1703A)</name>
    <dbReference type="NCBI Taxonomy" id="246195"/>
    <lineage>
        <taxon>Bacteria</taxon>
        <taxon>Pseudomonadati</taxon>
        <taxon>Pseudomonadota</taxon>
        <taxon>Gammaproteobacteria</taxon>
        <taxon>Cardiobacteriales</taxon>
        <taxon>Cardiobacteriaceae</taxon>
        <taxon>Dichelobacter</taxon>
    </lineage>
</organism>
<evidence type="ECO:0000256" key="4">
    <source>
        <dbReference type="ARBA" id="ARBA00022825"/>
    </source>
</evidence>
<keyword evidence="5" id="KW-0732">Signal</keyword>